<evidence type="ECO:0000313" key="2">
    <source>
        <dbReference type="EMBL" id="AQS54998.1"/>
    </source>
</evidence>
<dbReference type="OrthoDB" id="2381692at2"/>
<feature type="transmembrane region" description="Helical" evidence="1">
    <location>
        <begin position="80"/>
        <end position="105"/>
    </location>
</feature>
<accession>A0A1U9K4P2</accession>
<evidence type="ECO:0000313" key="3">
    <source>
        <dbReference type="Proteomes" id="UP000188603"/>
    </source>
</evidence>
<dbReference type="Pfam" id="PF14034">
    <property type="entry name" value="Spore_YtrH"/>
    <property type="match status" value="1"/>
</dbReference>
<proteinExistence type="predicted"/>
<dbReference type="EMBL" id="CP019699">
    <property type="protein sequence ID" value="AQS54998.1"/>
    <property type="molecule type" value="Genomic_DNA"/>
</dbReference>
<dbReference type="STRING" id="1471761.B0W44_03640"/>
<dbReference type="Proteomes" id="UP000188603">
    <property type="component" value="Chromosome"/>
</dbReference>
<feature type="transmembrane region" description="Helical" evidence="1">
    <location>
        <begin position="7"/>
        <end position="31"/>
    </location>
</feature>
<organism evidence="2 3">
    <name type="scientific">Novibacillus thermophilus</name>
    <dbReference type="NCBI Taxonomy" id="1471761"/>
    <lineage>
        <taxon>Bacteria</taxon>
        <taxon>Bacillati</taxon>
        <taxon>Bacillota</taxon>
        <taxon>Bacilli</taxon>
        <taxon>Bacillales</taxon>
        <taxon>Thermoactinomycetaceae</taxon>
        <taxon>Novibacillus</taxon>
    </lineage>
</organism>
<dbReference type="RefSeq" id="WP_077718815.1">
    <property type="nucleotide sequence ID" value="NZ_CP019699.1"/>
</dbReference>
<gene>
    <name evidence="2" type="ORF">B0W44_03640</name>
</gene>
<protein>
    <submittedName>
        <fullName evidence="2">Sporulation protein</fullName>
    </submittedName>
</protein>
<sequence>MSFWSAIIFDFFVAFGVVVGGSIMGGIGALIGHYHLTPMATMEELVGQLKIWGIVAALGGTVDMLRSVETNILEGHLGLVAQQVCMLLSAFVGAHAGYLLIIWLIRGDLP</sequence>
<evidence type="ECO:0000256" key="1">
    <source>
        <dbReference type="SAM" id="Phobius"/>
    </source>
</evidence>
<keyword evidence="1" id="KW-0472">Membrane</keyword>
<keyword evidence="1" id="KW-1133">Transmembrane helix</keyword>
<keyword evidence="3" id="KW-1185">Reference proteome</keyword>
<dbReference type="InterPro" id="IPR025689">
    <property type="entry name" value="Spore_YtrH"/>
</dbReference>
<dbReference type="AlphaFoldDB" id="A0A1U9K4P2"/>
<dbReference type="KEGG" id="ntr:B0W44_03640"/>
<keyword evidence="1" id="KW-0812">Transmembrane</keyword>
<reference evidence="2 3" key="1">
    <citation type="journal article" date="2015" name="Int. J. Syst. Evol. Microbiol.">
        <title>Novibacillus thermophilus gen. nov., sp. nov., a Gram-staining-negative and moderately thermophilic member of the family Thermoactinomycetaceae.</title>
        <authorList>
            <person name="Yang G."/>
            <person name="Chen J."/>
            <person name="Zhou S."/>
        </authorList>
    </citation>
    <scope>NUCLEOTIDE SEQUENCE [LARGE SCALE GENOMIC DNA]</scope>
    <source>
        <strain evidence="2 3">SG-1</strain>
    </source>
</reference>
<name>A0A1U9K4P2_9BACL</name>